<dbReference type="RefSeq" id="WP_258542353.1">
    <property type="nucleotide sequence ID" value="NZ_OU015584.1"/>
</dbReference>
<dbReference type="AlphaFoldDB" id="A0A916NS79"/>
<evidence type="ECO:0000313" key="2">
    <source>
        <dbReference type="EMBL" id="CAG5083242.1"/>
    </source>
</evidence>
<dbReference type="KEGG" id="ptan:CRYO30217_02134"/>
<name>A0A916NS79_9FLAO</name>
<feature type="domain" description="Smr" evidence="1">
    <location>
        <begin position="110"/>
        <end position="186"/>
    </location>
</feature>
<dbReference type="InterPro" id="IPR002625">
    <property type="entry name" value="Smr_dom"/>
</dbReference>
<dbReference type="Proteomes" id="UP000683507">
    <property type="component" value="Chromosome"/>
</dbReference>
<gene>
    <name evidence="2" type="ORF">CRYO30217_02134</name>
</gene>
<protein>
    <recommendedName>
        <fullName evidence="1">Smr domain-containing protein</fullName>
    </recommendedName>
</protein>
<accession>A0A916NS79</accession>
<keyword evidence="3" id="KW-1185">Reference proteome</keyword>
<organism evidence="2 3">
    <name type="scientific">Parvicella tangerina</name>
    <dbReference type="NCBI Taxonomy" id="2829795"/>
    <lineage>
        <taxon>Bacteria</taxon>
        <taxon>Pseudomonadati</taxon>
        <taxon>Bacteroidota</taxon>
        <taxon>Flavobacteriia</taxon>
        <taxon>Flavobacteriales</taxon>
        <taxon>Parvicellaceae</taxon>
        <taxon>Parvicella</taxon>
    </lineage>
</organism>
<dbReference type="EMBL" id="OU015584">
    <property type="protein sequence ID" value="CAG5083242.1"/>
    <property type="molecule type" value="Genomic_DNA"/>
</dbReference>
<dbReference type="InterPro" id="IPR036063">
    <property type="entry name" value="Smr_dom_sf"/>
</dbReference>
<dbReference type="Gene3D" id="3.30.1370.110">
    <property type="match status" value="1"/>
</dbReference>
<proteinExistence type="predicted"/>
<evidence type="ECO:0000313" key="3">
    <source>
        <dbReference type="Proteomes" id="UP000683507"/>
    </source>
</evidence>
<dbReference type="Pfam" id="PF01713">
    <property type="entry name" value="Smr"/>
    <property type="match status" value="1"/>
</dbReference>
<dbReference type="PROSITE" id="PS50828">
    <property type="entry name" value="SMR"/>
    <property type="match status" value="1"/>
</dbReference>
<reference evidence="2" key="1">
    <citation type="submission" date="2021-04" db="EMBL/GenBank/DDBJ databases">
        <authorList>
            <person name="Rodrigo-Torres L."/>
            <person name="Arahal R. D."/>
            <person name="Lucena T."/>
        </authorList>
    </citation>
    <scope>NUCLEOTIDE SEQUENCE</scope>
    <source>
        <strain evidence="2">AS29M-1</strain>
    </source>
</reference>
<evidence type="ECO:0000259" key="1">
    <source>
        <dbReference type="PROSITE" id="PS50828"/>
    </source>
</evidence>
<sequence length="186" mass="21606">MIQVGDKVTFLNEVGSGVVTEILNDQYALVENEDGFDEKHLIAELVLEKSEKEYRLDGLEYVESVKEKIDAERKYERLEEFEKKTKGLVSYVEDEMEVDLHIEELIDSHHGMSNAEILNVQMANFKRQLNIAIRRRVKKLVIIHGVGEGVLRTEIRTELLSNYPDYEFHDASYRKYGYGATEILIH</sequence>